<feature type="compositionally biased region" description="Basic and acidic residues" evidence="4">
    <location>
        <begin position="1"/>
        <end position="16"/>
    </location>
</feature>
<evidence type="ECO:0000313" key="7">
    <source>
        <dbReference type="EMBL" id="GAV83671.1"/>
    </source>
</evidence>
<evidence type="ECO:0000256" key="4">
    <source>
        <dbReference type="SAM" id="MobiDB-lite"/>
    </source>
</evidence>
<feature type="domain" description="WW" evidence="5">
    <location>
        <begin position="362"/>
        <end position="395"/>
    </location>
</feature>
<dbReference type="InterPro" id="IPR035979">
    <property type="entry name" value="RBD_domain_sf"/>
</dbReference>
<evidence type="ECO:0000259" key="6">
    <source>
        <dbReference type="PROSITE" id="PS50102"/>
    </source>
</evidence>
<feature type="region of interest" description="Disordered" evidence="4">
    <location>
        <begin position="1"/>
        <end position="83"/>
    </location>
</feature>
<dbReference type="CDD" id="cd00201">
    <property type="entry name" value="WW"/>
    <property type="match status" value="1"/>
</dbReference>
<dbReference type="OrthoDB" id="410044at2759"/>
<dbReference type="InterPro" id="IPR001202">
    <property type="entry name" value="WW_dom"/>
</dbReference>
<dbReference type="STRING" id="3775.A0A1Q3CU65"/>
<dbReference type="SMART" id="SM00360">
    <property type="entry name" value="RRM"/>
    <property type="match status" value="2"/>
</dbReference>
<dbReference type="SUPFAM" id="SSF51045">
    <property type="entry name" value="WW domain"/>
    <property type="match status" value="1"/>
</dbReference>
<dbReference type="Proteomes" id="UP000187406">
    <property type="component" value="Unassembled WGS sequence"/>
</dbReference>
<dbReference type="PANTHER" id="PTHR24012">
    <property type="entry name" value="RNA BINDING PROTEIN"/>
    <property type="match status" value="1"/>
</dbReference>
<dbReference type="AlphaFoldDB" id="A0A1Q3CU65"/>
<organism evidence="7 8">
    <name type="scientific">Cephalotus follicularis</name>
    <name type="common">Albany pitcher plant</name>
    <dbReference type="NCBI Taxonomy" id="3775"/>
    <lineage>
        <taxon>Eukaryota</taxon>
        <taxon>Viridiplantae</taxon>
        <taxon>Streptophyta</taxon>
        <taxon>Embryophyta</taxon>
        <taxon>Tracheophyta</taxon>
        <taxon>Spermatophyta</taxon>
        <taxon>Magnoliopsida</taxon>
        <taxon>eudicotyledons</taxon>
        <taxon>Gunneridae</taxon>
        <taxon>Pentapetalae</taxon>
        <taxon>rosids</taxon>
        <taxon>fabids</taxon>
        <taxon>Oxalidales</taxon>
        <taxon>Cephalotaceae</taxon>
        <taxon>Cephalotus</taxon>
    </lineage>
</organism>
<dbReference type="SMART" id="SM00456">
    <property type="entry name" value="WW"/>
    <property type="match status" value="1"/>
</dbReference>
<proteinExistence type="predicted"/>
<feature type="domain" description="RRM" evidence="6">
    <location>
        <begin position="88"/>
        <end position="169"/>
    </location>
</feature>
<evidence type="ECO:0000256" key="3">
    <source>
        <dbReference type="PROSITE-ProRule" id="PRU00176"/>
    </source>
</evidence>
<dbReference type="PROSITE" id="PS50020">
    <property type="entry name" value="WW_DOMAIN_2"/>
    <property type="match status" value="1"/>
</dbReference>
<dbReference type="EMBL" id="BDDD01002963">
    <property type="protein sequence ID" value="GAV83671.1"/>
    <property type="molecule type" value="Genomic_DNA"/>
</dbReference>
<reference evidence="8" key="1">
    <citation type="submission" date="2016-04" db="EMBL/GenBank/DDBJ databases">
        <title>Cephalotus genome sequencing.</title>
        <authorList>
            <person name="Fukushima K."/>
            <person name="Hasebe M."/>
            <person name="Fang X."/>
        </authorList>
    </citation>
    <scope>NUCLEOTIDE SEQUENCE [LARGE SCALE GENOMIC DNA]</scope>
    <source>
        <strain evidence="8">cv. St1</strain>
    </source>
</reference>
<evidence type="ECO:0000256" key="1">
    <source>
        <dbReference type="ARBA" id="ARBA00022737"/>
    </source>
</evidence>
<dbReference type="Gene3D" id="3.30.70.330">
    <property type="match status" value="2"/>
</dbReference>
<protein>
    <submittedName>
        <fullName evidence="7">RRM_1 domain-containing protein/WW domain-containing protein</fullName>
    </submittedName>
</protein>
<dbReference type="Gene3D" id="2.20.70.10">
    <property type="match status" value="1"/>
</dbReference>
<dbReference type="InterPro" id="IPR012677">
    <property type="entry name" value="Nucleotide-bd_a/b_plait_sf"/>
</dbReference>
<feature type="domain" description="RRM" evidence="6">
    <location>
        <begin position="183"/>
        <end position="263"/>
    </location>
</feature>
<dbReference type="Pfam" id="PF00397">
    <property type="entry name" value="WW"/>
    <property type="match status" value="1"/>
</dbReference>
<keyword evidence="8" id="KW-1185">Reference proteome</keyword>
<dbReference type="SUPFAM" id="SSF54928">
    <property type="entry name" value="RNA-binding domain, RBD"/>
    <property type="match status" value="1"/>
</dbReference>
<dbReference type="InParanoid" id="A0A1Q3CU65"/>
<evidence type="ECO:0000256" key="2">
    <source>
        <dbReference type="ARBA" id="ARBA00022884"/>
    </source>
</evidence>
<accession>A0A1Q3CU65</accession>
<keyword evidence="2 3" id="KW-0694">RNA-binding</keyword>
<comment type="caution">
    <text evidence="7">The sequence shown here is derived from an EMBL/GenBank/DDBJ whole genome shotgun (WGS) entry which is preliminary data.</text>
</comment>
<name>A0A1Q3CU65_CEPFO</name>
<gene>
    <name evidence="7" type="ORF">CFOL_v3_27117</name>
</gene>
<evidence type="ECO:0000313" key="8">
    <source>
        <dbReference type="Proteomes" id="UP000187406"/>
    </source>
</evidence>
<sequence length="452" mass="51015">MERYREQRYSEHHDPNRNSQSGNSSSWSSDDHRPNFTGDHNYHHHHNHMNIETSDPFGGGHNSVRKRGALHSASGPFPDHVDGGGNVAKLYVATVPRTATEEDVRRVFEGHGNIVEIILPRDKRSGQRHGYCFVKYAACEEADMAISALSNQFTFPGELAPIKVRYADRERERERERLGPLPDKLYVGCMNRYASKEDVGEIFSPYGHIEDIYIARDELKQNRGYAFIQYSLKEMAMKAIESLNGIFTMRGCDQPLIVRFAHPKRPRTWEMRLPSISGDSMGGHVVLNGSFPDQQISTNSQPQAAPPSVMLQTHVMQSTQNLEQQQNLLVTRQQSLRTGGNFQTGANISAALAVPQSPQMVAPLECDWSEHTCPDGYKYYYNCVTCKSTWGKPEEFALFEQQLQKQSKLQNFGKQLHSASPGFSHHVVQIQEEVNSAQIQSERSPIIAPTCV</sequence>
<dbReference type="Pfam" id="PF00076">
    <property type="entry name" value="RRM_1"/>
    <property type="match status" value="2"/>
</dbReference>
<feature type="compositionally biased region" description="Low complexity" evidence="4">
    <location>
        <begin position="17"/>
        <end position="28"/>
    </location>
</feature>
<dbReference type="PROSITE" id="PS50102">
    <property type="entry name" value="RRM"/>
    <property type="match status" value="2"/>
</dbReference>
<dbReference type="FunCoup" id="A0A1Q3CU65">
    <property type="interactions" value="186"/>
</dbReference>
<evidence type="ECO:0000259" key="5">
    <source>
        <dbReference type="PROSITE" id="PS50020"/>
    </source>
</evidence>
<dbReference type="PROSITE" id="PS01159">
    <property type="entry name" value="WW_DOMAIN_1"/>
    <property type="match status" value="1"/>
</dbReference>
<dbReference type="InterPro" id="IPR000504">
    <property type="entry name" value="RRM_dom"/>
</dbReference>
<keyword evidence="1" id="KW-0677">Repeat</keyword>
<dbReference type="InterPro" id="IPR036020">
    <property type="entry name" value="WW_dom_sf"/>
</dbReference>
<dbReference type="GO" id="GO:0003723">
    <property type="term" value="F:RNA binding"/>
    <property type="evidence" value="ECO:0007669"/>
    <property type="project" value="UniProtKB-UniRule"/>
</dbReference>